<feature type="transmembrane region" description="Helical" evidence="1">
    <location>
        <begin position="32"/>
        <end position="58"/>
    </location>
</feature>
<reference evidence="2 3" key="1">
    <citation type="submission" date="2019-02" db="EMBL/GenBank/DDBJ databases">
        <title>Deep-cultivation of Planctomycetes and their phenomic and genomic characterization uncovers novel biology.</title>
        <authorList>
            <person name="Wiegand S."/>
            <person name="Jogler M."/>
            <person name="Boedeker C."/>
            <person name="Pinto D."/>
            <person name="Vollmers J."/>
            <person name="Rivas-Marin E."/>
            <person name="Kohn T."/>
            <person name="Peeters S.H."/>
            <person name="Heuer A."/>
            <person name="Rast P."/>
            <person name="Oberbeckmann S."/>
            <person name="Bunk B."/>
            <person name="Jeske O."/>
            <person name="Meyerdierks A."/>
            <person name="Storesund J.E."/>
            <person name="Kallscheuer N."/>
            <person name="Luecker S."/>
            <person name="Lage O.M."/>
            <person name="Pohl T."/>
            <person name="Merkel B.J."/>
            <person name="Hornburger P."/>
            <person name="Mueller R.-W."/>
            <person name="Bruemmer F."/>
            <person name="Labrenz M."/>
            <person name="Spormann A.M."/>
            <person name="Op den Camp H."/>
            <person name="Overmann J."/>
            <person name="Amann R."/>
            <person name="Jetten M.S.M."/>
            <person name="Mascher T."/>
            <person name="Medema M.H."/>
            <person name="Devos D.P."/>
            <person name="Kaster A.-K."/>
            <person name="Ovreas L."/>
            <person name="Rohde M."/>
            <person name="Galperin M.Y."/>
            <person name="Jogler C."/>
        </authorList>
    </citation>
    <scope>NUCLEOTIDE SEQUENCE [LARGE SCALE GENOMIC DNA]</scope>
    <source>
        <strain evidence="2 3">ElP</strain>
    </source>
</reference>
<gene>
    <name evidence="2" type="ORF">ElP_26970</name>
</gene>
<evidence type="ECO:0000313" key="3">
    <source>
        <dbReference type="Proteomes" id="UP000317835"/>
    </source>
</evidence>
<proteinExistence type="predicted"/>
<dbReference type="RefSeq" id="WP_145269960.1">
    <property type="nucleotide sequence ID" value="NZ_CP036426.1"/>
</dbReference>
<organism evidence="2 3">
    <name type="scientific">Tautonia plasticadhaerens</name>
    <dbReference type="NCBI Taxonomy" id="2527974"/>
    <lineage>
        <taxon>Bacteria</taxon>
        <taxon>Pseudomonadati</taxon>
        <taxon>Planctomycetota</taxon>
        <taxon>Planctomycetia</taxon>
        <taxon>Isosphaerales</taxon>
        <taxon>Isosphaeraceae</taxon>
        <taxon>Tautonia</taxon>
    </lineage>
</organism>
<keyword evidence="3" id="KW-1185">Reference proteome</keyword>
<feature type="transmembrane region" description="Helical" evidence="1">
    <location>
        <begin position="64"/>
        <end position="87"/>
    </location>
</feature>
<evidence type="ECO:0000313" key="2">
    <source>
        <dbReference type="EMBL" id="QDV34801.1"/>
    </source>
</evidence>
<feature type="transmembrane region" description="Helical" evidence="1">
    <location>
        <begin position="6"/>
        <end position="25"/>
    </location>
</feature>
<dbReference type="EMBL" id="CP036426">
    <property type="protein sequence ID" value="QDV34801.1"/>
    <property type="molecule type" value="Genomic_DNA"/>
</dbReference>
<dbReference type="Proteomes" id="UP000317835">
    <property type="component" value="Chromosome"/>
</dbReference>
<keyword evidence="1" id="KW-0472">Membrane</keyword>
<sequence length="105" mass="9608">MLTHAGIAAAVGAAGGAALGVGLGLGRGVGRAVVGGLVGAAGGAVLYDLAGALAFPVAGTSEPISAAVATRLLLHLFVAVSAAFGTARAASPAEAGRPKGPAPVG</sequence>
<accession>A0A518H1T3</accession>
<dbReference type="KEGG" id="tpla:ElP_26970"/>
<evidence type="ECO:0000256" key="1">
    <source>
        <dbReference type="SAM" id="Phobius"/>
    </source>
</evidence>
<name>A0A518H1T3_9BACT</name>
<protein>
    <submittedName>
        <fullName evidence="2">Uncharacterized protein</fullName>
    </submittedName>
</protein>
<keyword evidence="1" id="KW-0812">Transmembrane</keyword>
<dbReference type="AlphaFoldDB" id="A0A518H1T3"/>
<keyword evidence="1" id="KW-1133">Transmembrane helix</keyword>